<dbReference type="Proteomes" id="UP001500393">
    <property type="component" value="Unassembled WGS sequence"/>
</dbReference>
<comment type="caution">
    <text evidence="3">The sequence shown here is derived from an EMBL/GenBank/DDBJ whole genome shotgun (WGS) entry which is preliminary data.</text>
</comment>
<keyword evidence="4" id="KW-1185">Reference proteome</keyword>
<evidence type="ECO:0000313" key="3">
    <source>
        <dbReference type="EMBL" id="GAA1561363.1"/>
    </source>
</evidence>
<keyword evidence="1" id="KW-0677">Repeat</keyword>
<dbReference type="EMBL" id="BAAAOS010000010">
    <property type="protein sequence ID" value="GAA1561363.1"/>
    <property type="molecule type" value="Genomic_DNA"/>
</dbReference>
<dbReference type="PANTHER" id="PTHR22990">
    <property type="entry name" value="F-BOX ONLY PROTEIN"/>
    <property type="match status" value="1"/>
</dbReference>
<dbReference type="PANTHER" id="PTHR22990:SF15">
    <property type="entry name" value="F-BOX ONLY PROTEIN 10"/>
    <property type="match status" value="1"/>
</dbReference>
<dbReference type="SMART" id="SM00710">
    <property type="entry name" value="PbH1"/>
    <property type="match status" value="7"/>
</dbReference>
<dbReference type="InterPro" id="IPR011050">
    <property type="entry name" value="Pectin_lyase_fold/virulence"/>
</dbReference>
<dbReference type="Pfam" id="PF13229">
    <property type="entry name" value="Beta_helix"/>
    <property type="match status" value="1"/>
</dbReference>
<dbReference type="InterPro" id="IPR012334">
    <property type="entry name" value="Pectin_lyas_fold"/>
</dbReference>
<evidence type="ECO:0000313" key="4">
    <source>
        <dbReference type="Proteomes" id="UP001500393"/>
    </source>
</evidence>
<dbReference type="Gene3D" id="2.160.20.10">
    <property type="entry name" value="Single-stranded right-handed beta-helix, Pectin lyase-like"/>
    <property type="match status" value="1"/>
</dbReference>
<organism evidence="3 4">
    <name type="scientific">Kribbella sancticallisti</name>
    <dbReference type="NCBI Taxonomy" id="460087"/>
    <lineage>
        <taxon>Bacteria</taxon>
        <taxon>Bacillati</taxon>
        <taxon>Actinomycetota</taxon>
        <taxon>Actinomycetes</taxon>
        <taxon>Propionibacteriales</taxon>
        <taxon>Kribbellaceae</taxon>
        <taxon>Kribbella</taxon>
    </lineage>
</organism>
<accession>A0ABN2CS23</accession>
<protein>
    <recommendedName>
        <fullName evidence="2">Right handed beta helix domain-containing protein</fullName>
    </recommendedName>
</protein>
<gene>
    <name evidence="3" type="ORF">GCM10009789_13270</name>
</gene>
<feature type="domain" description="Right handed beta helix" evidence="2">
    <location>
        <begin position="212"/>
        <end position="379"/>
    </location>
</feature>
<dbReference type="InterPro" id="IPR039448">
    <property type="entry name" value="Beta_helix"/>
</dbReference>
<evidence type="ECO:0000256" key="1">
    <source>
        <dbReference type="ARBA" id="ARBA00022737"/>
    </source>
</evidence>
<dbReference type="InterPro" id="IPR051550">
    <property type="entry name" value="SCF-Subunits/Alg-Epimerases"/>
</dbReference>
<sequence>MPTAAPSAASVKLGPTGPATAAKCEGVMIAVGADPQKVIEANPEAKTFCFGKGLHRIGRALRPKAGVTLASSEGAVLTGSVPLTGWRADGAAGRGRPARWVVRGVLPAAYELKGRCEDEKTNPCQVGEQIFVDGKHLTRVMSLDALESGTFFGDYQANAVYVADDPAGKSVEMSRTRTAIEASAADVTITGLTIEHFASKPQGGALQVGPGWKVTANEVRWNHAVGVMVIEGDKAVVSGNTVADNGQLGIGQYHSADVKLTGNLVTRNNTDGFWIADWESGGIKSTRSSGEVSGNDIVANRGIGMWSDIAEYDRVITGNRIRDNAADGIRYEISYNATIEQNVVEGNGFGTGRGSGPSLWDGGGINVNTSAGVTVAGNLVKDNRNGIAIQSRTRGDGPRGKYVLKDVVIEANQVVMDAKSASTGVVENKDSPAPDGAITFSRNSYRIGGQNAERFAWRGKTMTWTQWQEAGFDKDSISS</sequence>
<dbReference type="SUPFAM" id="SSF51126">
    <property type="entry name" value="Pectin lyase-like"/>
    <property type="match status" value="1"/>
</dbReference>
<dbReference type="InterPro" id="IPR006626">
    <property type="entry name" value="PbH1"/>
</dbReference>
<evidence type="ECO:0000259" key="2">
    <source>
        <dbReference type="Pfam" id="PF13229"/>
    </source>
</evidence>
<name>A0ABN2CS23_9ACTN</name>
<reference evidence="3 4" key="1">
    <citation type="journal article" date="2019" name="Int. J. Syst. Evol. Microbiol.">
        <title>The Global Catalogue of Microorganisms (GCM) 10K type strain sequencing project: providing services to taxonomists for standard genome sequencing and annotation.</title>
        <authorList>
            <consortium name="The Broad Institute Genomics Platform"/>
            <consortium name="The Broad Institute Genome Sequencing Center for Infectious Disease"/>
            <person name="Wu L."/>
            <person name="Ma J."/>
        </authorList>
    </citation>
    <scope>NUCLEOTIDE SEQUENCE [LARGE SCALE GENOMIC DNA]</scope>
    <source>
        <strain evidence="3 4">JCM 14969</strain>
    </source>
</reference>
<proteinExistence type="predicted"/>